<reference evidence="2 3" key="1">
    <citation type="submission" date="2018-03" db="EMBL/GenBank/DDBJ databases">
        <title>Brevisbacillus phylogenomics.</title>
        <authorList>
            <person name="Dunlap C."/>
        </authorList>
    </citation>
    <scope>NUCLEOTIDE SEQUENCE [LARGE SCALE GENOMIC DNA]</scope>
    <source>
        <strain evidence="2 3">NRRL B-41110</strain>
    </source>
</reference>
<sequence>MARRAKPVELHLIQGNQSRLIKKEIEQRQEAEERLKPKKNRVKPPSWLDKVAKSEFTRLAKELAELDLVTNVDVNALATYCDAYSDYVQCTKIIQEEGLVVEHTNKAGETNSVPHPLLTKKKQLHDQMRSLAIEFGLTPSARAGLAKPKKEQKPQTSFEKAFGDSV</sequence>
<proteinExistence type="predicted"/>
<keyword evidence="3" id="KW-1185">Reference proteome</keyword>
<comment type="caution">
    <text evidence="2">The sequence shown here is derived from an EMBL/GenBank/DDBJ whole genome shotgun (WGS) entry which is preliminary data.</text>
</comment>
<accession>A0ABX5FHW6</accession>
<dbReference type="InterPro" id="IPR006448">
    <property type="entry name" value="Phage_term_ssu_P27"/>
</dbReference>
<dbReference type="NCBIfam" id="TIGR01558">
    <property type="entry name" value="sm_term_P27"/>
    <property type="match status" value="1"/>
</dbReference>
<evidence type="ECO:0000313" key="3">
    <source>
        <dbReference type="Proteomes" id="UP000241645"/>
    </source>
</evidence>
<dbReference type="GeneID" id="95753674"/>
<protein>
    <submittedName>
        <fullName evidence="2">Phage terminase small subunit P27 family</fullName>
    </submittedName>
</protein>
<evidence type="ECO:0000256" key="1">
    <source>
        <dbReference type="SAM" id="MobiDB-lite"/>
    </source>
</evidence>
<gene>
    <name evidence="2" type="ORF">C7R92_26655</name>
</gene>
<feature type="region of interest" description="Disordered" evidence="1">
    <location>
        <begin position="143"/>
        <end position="166"/>
    </location>
</feature>
<dbReference type="RefSeq" id="WP_106836221.1">
    <property type="nucleotide sequence ID" value="NZ_JARMEW010000043.1"/>
</dbReference>
<dbReference type="Pfam" id="PF05119">
    <property type="entry name" value="Terminase_4"/>
    <property type="match status" value="1"/>
</dbReference>
<dbReference type="EMBL" id="PXZO01000058">
    <property type="protein sequence ID" value="PSK04642.1"/>
    <property type="molecule type" value="Genomic_DNA"/>
</dbReference>
<dbReference type="Proteomes" id="UP000241645">
    <property type="component" value="Unassembled WGS sequence"/>
</dbReference>
<evidence type="ECO:0000313" key="2">
    <source>
        <dbReference type="EMBL" id="PSK04642.1"/>
    </source>
</evidence>
<name>A0ABX5FHW6_9BACL</name>
<organism evidence="2 3">
    <name type="scientific">Brevibacillus porteri</name>
    <dbReference type="NCBI Taxonomy" id="2126350"/>
    <lineage>
        <taxon>Bacteria</taxon>
        <taxon>Bacillati</taxon>
        <taxon>Bacillota</taxon>
        <taxon>Bacilli</taxon>
        <taxon>Bacillales</taxon>
        <taxon>Paenibacillaceae</taxon>
        <taxon>Brevibacillus</taxon>
    </lineage>
</organism>